<feature type="domain" description="EAL" evidence="3">
    <location>
        <begin position="93"/>
        <end position="347"/>
    </location>
</feature>
<feature type="non-terminal residue" evidence="5">
    <location>
        <position position="1"/>
    </location>
</feature>
<dbReference type="Proteomes" id="UP000285123">
    <property type="component" value="Unassembled WGS sequence"/>
</dbReference>
<dbReference type="NCBIfam" id="TIGR00254">
    <property type="entry name" value="GGDEF"/>
    <property type="match status" value="1"/>
</dbReference>
<proteinExistence type="predicted"/>
<dbReference type="OrthoDB" id="1316910at2"/>
<evidence type="ECO:0000256" key="1">
    <source>
        <dbReference type="ARBA" id="ARBA00012282"/>
    </source>
</evidence>
<dbReference type="Pfam" id="PF00563">
    <property type="entry name" value="EAL"/>
    <property type="match status" value="1"/>
</dbReference>
<dbReference type="Gene3D" id="3.20.20.450">
    <property type="entry name" value="EAL domain"/>
    <property type="match status" value="1"/>
</dbReference>
<dbReference type="FunFam" id="3.20.20.450:FF:000001">
    <property type="entry name" value="Cyclic di-GMP phosphodiesterase yahA"/>
    <property type="match status" value="1"/>
</dbReference>
<dbReference type="SMART" id="SM00052">
    <property type="entry name" value="EAL"/>
    <property type="match status" value="1"/>
</dbReference>
<dbReference type="CDD" id="cd01948">
    <property type="entry name" value="EAL"/>
    <property type="match status" value="1"/>
</dbReference>
<accession>A0A423PFQ7</accession>
<dbReference type="InterPro" id="IPR029787">
    <property type="entry name" value="Nucleotide_cyclase"/>
</dbReference>
<dbReference type="SUPFAM" id="SSF141868">
    <property type="entry name" value="EAL domain-like"/>
    <property type="match status" value="1"/>
</dbReference>
<dbReference type="InterPro" id="IPR043128">
    <property type="entry name" value="Rev_trsase/Diguanyl_cyclase"/>
</dbReference>
<dbReference type="InterPro" id="IPR001633">
    <property type="entry name" value="EAL_dom"/>
</dbReference>
<evidence type="ECO:0000313" key="6">
    <source>
        <dbReference type="Proteomes" id="UP000285123"/>
    </source>
</evidence>
<feature type="domain" description="GGDEF" evidence="4">
    <location>
        <begin position="1"/>
        <end position="84"/>
    </location>
</feature>
<protein>
    <recommendedName>
        <fullName evidence="1">cyclic-guanylate-specific phosphodiesterase</fullName>
        <ecNumber evidence="1">3.1.4.52</ecNumber>
    </recommendedName>
</protein>
<gene>
    <name evidence="5" type="ORF">SAHL_15845</name>
</gene>
<evidence type="ECO:0000313" key="5">
    <source>
        <dbReference type="EMBL" id="ROO24424.1"/>
    </source>
</evidence>
<dbReference type="Pfam" id="PF00990">
    <property type="entry name" value="GGDEF"/>
    <property type="match status" value="1"/>
</dbReference>
<dbReference type="EC" id="3.1.4.52" evidence="1"/>
<dbReference type="InterPro" id="IPR000160">
    <property type="entry name" value="GGDEF_dom"/>
</dbReference>
<dbReference type="PROSITE" id="PS50883">
    <property type="entry name" value="EAL"/>
    <property type="match status" value="1"/>
</dbReference>
<evidence type="ECO:0000259" key="3">
    <source>
        <dbReference type="PROSITE" id="PS50883"/>
    </source>
</evidence>
<dbReference type="CDD" id="cd01949">
    <property type="entry name" value="GGDEF"/>
    <property type="match status" value="1"/>
</dbReference>
<name>A0A423PFQ7_9GAMM</name>
<dbReference type="InterPro" id="IPR052155">
    <property type="entry name" value="Biofilm_reg_signaling"/>
</dbReference>
<comment type="caution">
    <text evidence="5">The sequence shown here is derived from an EMBL/GenBank/DDBJ whole genome shotgun (WGS) entry which is preliminary data.</text>
</comment>
<dbReference type="PANTHER" id="PTHR44757:SF2">
    <property type="entry name" value="BIOFILM ARCHITECTURE MAINTENANCE PROTEIN MBAA"/>
    <property type="match status" value="1"/>
</dbReference>
<sequence>GDEFLVLVNELDAPADAAATARQILATLLQPIDLNDREFRITASIGIAMFPDDASDASELMKHADMAMYAAKEEGKNTFQFYAPAMQERSLRRIEMENQLRRALDHDELSLAYQAKISLASDQIIGAEALLRWQSPELGEVTPSRFLPLAEELGLILPIGRWVLETACAQNMAWQREGMNALRMAVNLSPAQFADPELVSHLRTVLADTGMPAHLLELEITETAVMRDVRSALARLTEIKALGVVIAIDDFGTGYSSLTQLRRLPVDTLKIDRSFVRDLSRNTDDQSIARAIITMGRNLSLNVIAEGVETEDQRDFLRSQACDDMQGYYFSPPVDQAAFADLVHAHGGHATPEPPASGPGNPRS</sequence>
<keyword evidence="2" id="KW-0973">c-di-GMP</keyword>
<evidence type="ECO:0000259" key="4">
    <source>
        <dbReference type="PROSITE" id="PS50887"/>
    </source>
</evidence>
<dbReference type="Gene3D" id="3.30.70.270">
    <property type="match status" value="1"/>
</dbReference>
<dbReference type="SUPFAM" id="SSF55073">
    <property type="entry name" value="Nucleotide cyclase"/>
    <property type="match status" value="1"/>
</dbReference>
<evidence type="ECO:0000256" key="2">
    <source>
        <dbReference type="ARBA" id="ARBA00022636"/>
    </source>
</evidence>
<dbReference type="EMBL" id="AYKF01000129">
    <property type="protein sequence ID" value="ROO24424.1"/>
    <property type="molecule type" value="Genomic_DNA"/>
</dbReference>
<dbReference type="PANTHER" id="PTHR44757">
    <property type="entry name" value="DIGUANYLATE CYCLASE DGCP"/>
    <property type="match status" value="1"/>
</dbReference>
<dbReference type="GO" id="GO:0071111">
    <property type="term" value="F:cyclic-guanylate-specific phosphodiesterase activity"/>
    <property type="evidence" value="ECO:0007669"/>
    <property type="project" value="UniProtKB-EC"/>
</dbReference>
<dbReference type="AlphaFoldDB" id="A0A423PFQ7"/>
<dbReference type="PROSITE" id="PS50887">
    <property type="entry name" value="GGDEF"/>
    <property type="match status" value="1"/>
</dbReference>
<dbReference type="RefSeq" id="WP_148045587.1">
    <property type="nucleotide sequence ID" value="NZ_AYKF01000129.1"/>
</dbReference>
<organism evidence="5 6">
    <name type="scientific">Salinisphaera orenii YIM 95161</name>
    <dbReference type="NCBI Taxonomy" id="1051139"/>
    <lineage>
        <taxon>Bacteria</taxon>
        <taxon>Pseudomonadati</taxon>
        <taxon>Pseudomonadota</taxon>
        <taxon>Gammaproteobacteria</taxon>
        <taxon>Salinisphaerales</taxon>
        <taxon>Salinisphaeraceae</taxon>
        <taxon>Salinisphaera</taxon>
    </lineage>
</organism>
<dbReference type="InterPro" id="IPR035919">
    <property type="entry name" value="EAL_sf"/>
</dbReference>
<reference evidence="5 6" key="1">
    <citation type="submission" date="2013-10" db="EMBL/GenBank/DDBJ databases">
        <title>Salinisphaera halophila YIM 95161 Genome Sequencing.</title>
        <authorList>
            <person name="Lai Q."/>
            <person name="Li C."/>
            <person name="Shao Z."/>
        </authorList>
    </citation>
    <scope>NUCLEOTIDE SEQUENCE [LARGE SCALE GENOMIC DNA]</scope>
    <source>
        <strain evidence="5 6">YIM 95161</strain>
    </source>
</reference>